<sequence>MPTGVSTHFKAESLRSKSD</sequence>
<organism evidence="1">
    <name type="scientific">Lotus japonicus</name>
    <name type="common">Lotus corniculatus var. japonicus</name>
    <dbReference type="NCBI Taxonomy" id="34305"/>
    <lineage>
        <taxon>Eukaryota</taxon>
        <taxon>Viridiplantae</taxon>
        <taxon>Streptophyta</taxon>
        <taxon>Embryophyta</taxon>
        <taxon>Tracheophyta</taxon>
        <taxon>Spermatophyta</taxon>
        <taxon>Magnoliopsida</taxon>
        <taxon>eudicotyledons</taxon>
        <taxon>Gunneridae</taxon>
        <taxon>Pentapetalae</taxon>
        <taxon>rosids</taxon>
        <taxon>fabids</taxon>
        <taxon>Fabales</taxon>
        <taxon>Fabaceae</taxon>
        <taxon>Papilionoideae</taxon>
        <taxon>50 kb inversion clade</taxon>
        <taxon>NPAAA clade</taxon>
        <taxon>Hologalegina</taxon>
        <taxon>robinioid clade</taxon>
        <taxon>Loteae</taxon>
        <taxon>Lotus</taxon>
    </lineage>
</organism>
<protein>
    <submittedName>
        <fullName evidence="1">Uncharacterized protein</fullName>
    </submittedName>
</protein>
<dbReference type="AlphaFoldDB" id="I3S4I0"/>
<proteinExistence type="evidence at transcript level"/>
<name>I3S4I0_LOTJA</name>
<evidence type="ECO:0000313" key="1">
    <source>
        <dbReference type="EMBL" id="AFK35172.1"/>
    </source>
</evidence>
<reference evidence="1" key="1">
    <citation type="submission" date="2012-05" db="EMBL/GenBank/DDBJ databases">
        <authorList>
            <person name="Krishnakumar V."/>
            <person name="Cheung F."/>
            <person name="Xiao Y."/>
            <person name="Chan A."/>
            <person name="Moskal W.A."/>
            <person name="Town C.D."/>
        </authorList>
    </citation>
    <scope>NUCLEOTIDE SEQUENCE</scope>
</reference>
<accession>I3S4I0</accession>
<dbReference type="EMBL" id="BT135377">
    <property type="protein sequence ID" value="AFK35172.1"/>
    <property type="molecule type" value="mRNA"/>
</dbReference>